<dbReference type="NCBIfam" id="TIGR01352">
    <property type="entry name" value="tonB_Cterm"/>
    <property type="match status" value="1"/>
</dbReference>
<proteinExistence type="inferred from homology"/>
<dbReference type="STRING" id="1792845.BC343_01765"/>
<evidence type="ECO:0000313" key="11">
    <source>
        <dbReference type="EMBL" id="OOQ61819.1"/>
    </source>
</evidence>
<dbReference type="InterPro" id="IPR037682">
    <property type="entry name" value="TonB_C"/>
</dbReference>
<comment type="caution">
    <text evidence="11">The sequence shown here is derived from an EMBL/GenBank/DDBJ whole genome shotgun (WGS) entry which is preliminary data.</text>
</comment>
<dbReference type="Gene3D" id="3.90.930.1">
    <property type="match status" value="1"/>
</dbReference>
<evidence type="ECO:0000256" key="3">
    <source>
        <dbReference type="ARBA" id="ARBA00022448"/>
    </source>
</evidence>
<keyword evidence="12" id="KW-1185">Reference proteome</keyword>
<dbReference type="AlphaFoldDB" id="A0A1S9PLK5"/>
<dbReference type="InterPro" id="IPR006260">
    <property type="entry name" value="TonB/TolA_C"/>
</dbReference>
<dbReference type="GO" id="GO:0055085">
    <property type="term" value="P:transmembrane transport"/>
    <property type="evidence" value="ECO:0007669"/>
    <property type="project" value="InterPro"/>
</dbReference>
<comment type="subcellular location">
    <subcellularLocation>
        <location evidence="1">Cell inner membrane</location>
        <topology evidence="1">Single-pass membrane protein</topology>
        <orientation evidence="1">Periplasmic side</orientation>
    </subcellularLocation>
</comment>
<dbReference type="PROSITE" id="PS52015">
    <property type="entry name" value="TONB_CTD"/>
    <property type="match status" value="1"/>
</dbReference>
<comment type="similarity">
    <text evidence="2">Belongs to the TonB family.</text>
</comment>
<reference evidence="11 12" key="1">
    <citation type="submission" date="2016-07" db="EMBL/GenBank/DDBJ databases">
        <title>Genomic analysis of zinc-resistant bacterium Mucilaginibacter pedocola TBZ30.</title>
        <authorList>
            <person name="Huang J."/>
            <person name="Tang J."/>
        </authorList>
    </citation>
    <scope>NUCLEOTIDE SEQUENCE [LARGE SCALE GENOMIC DNA]</scope>
    <source>
        <strain evidence="11 12">TBZ30</strain>
    </source>
</reference>
<evidence type="ECO:0000259" key="10">
    <source>
        <dbReference type="PROSITE" id="PS52015"/>
    </source>
</evidence>
<keyword evidence="7" id="KW-0653">Protein transport</keyword>
<protein>
    <recommendedName>
        <fullName evidence="10">TonB C-terminal domain-containing protein</fullName>
    </recommendedName>
</protein>
<evidence type="ECO:0000256" key="6">
    <source>
        <dbReference type="ARBA" id="ARBA00022692"/>
    </source>
</evidence>
<dbReference type="SUPFAM" id="SSF82185">
    <property type="entry name" value="Histone H3 K4-specific methyltransferase SET7/9 N-terminal domain"/>
    <property type="match status" value="1"/>
</dbReference>
<evidence type="ECO:0000256" key="1">
    <source>
        <dbReference type="ARBA" id="ARBA00004383"/>
    </source>
</evidence>
<gene>
    <name evidence="11" type="ORF">BC343_01765</name>
</gene>
<dbReference type="SUPFAM" id="SSF74653">
    <property type="entry name" value="TolA/TonB C-terminal domain"/>
    <property type="match status" value="1"/>
</dbReference>
<evidence type="ECO:0000313" key="12">
    <source>
        <dbReference type="Proteomes" id="UP000189739"/>
    </source>
</evidence>
<organism evidence="11 12">
    <name type="scientific">Mucilaginibacter pedocola</name>
    <dbReference type="NCBI Taxonomy" id="1792845"/>
    <lineage>
        <taxon>Bacteria</taxon>
        <taxon>Pseudomonadati</taxon>
        <taxon>Bacteroidota</taxon>
        <taxon>Sphingobacteriia</taxon>
        <taxon>Sphingobacteriales</taxon>
        <taxon>Sphingobacteriaceae</taxon>
        <taxon>Mucilaginibacter</taxon>
    </lineage>
</organism>
<dbReference type="GO" id="GO:0031992">
    <property type="term" value="F:energy transducer activity"/>
    <property type="evidence" value="ECO:0007669"/>
    <property type="project" value="TreeGrafter"/>
</dbReference>
<keyword evidence="3" id="KW-0813">Transport</keyword>
<evidence type="ECO:0000256" key="9">
    <source>
        <dbReference type="ARBA" id="ARBA00023136"/>
    </source>
</evidence>
<dbReference type="RefSeq" id="WP_162276801.1">
    <property type="nucleotide sequence ID" value="NZ_MBTF01000001.1"/>
</dbReference>
<keyword evidence="8" id="KW-1133">Transmembrane helix</keyword>
<evidence type="ECO:0000256" key="4">
    <source>
        <dbReference type="ARBA" id="ARBA00022475"/>
    </source>
</evidence>
<dbReference type="GO" id="GO:0098797">
    <property type="term" value="C:plasma membrane protein complex"/>
    <property type="evidence" value="ECO:0007669"/>
    <property type="project" value="TreeGrafter"/>
</dbReference>
<dbReference type="Pfam" id="PF03544">
    <property type="entry name" value="TonB_C"/>
    <property type="match status" value="1"/>
</dbReference>
<sequence>MANSYDMANDEGSAKFLRLIIKADSGMFVVQDYYLDGTLKLLARSINQEMNFESSAHGICMDYYPNGKKKEVKHFYKGKIVGPDTTFFSNTNAYNVTLYTQDGERLNTCTDTTGKKLAENGNGTWIEYGEQNDTFIGQIVNGQKEGVWIRRYPDDNTQYKAEFKNGVEQPGTQRRKEDEVLTAVNQQPRFGGSENALNYFLARNVRYPDHARKNKITGKVILGFVVEKNGMLSNFKVLSSPDESLSQEALRVTKLLPVWIPGMVNGKPVRVNFTIPVAFALAED</sequence>
<evidence type="ECO:0000256" key="7">
    <source>
        <dbReference type="ARBA" id="ARBA00022927"/>
    </source>
</evidence>
<dbReference type="InterPro" id="IPR051045">
    <property type="entry name" value="TonB-dependent_transducer"/>
</dbReference>
<keyword evidence="9" id="KW-0472">Membrane</keyword>
<accession>A0A1S9PLK5</accession>
<dbReference type="PANTHER" id="PTHR33446">
    <property type="entry name" value="PROTEIN TONB-RELATED"/>
    <property type="match status" value="1"/>
</dbReference>
<keyword evidence="6" id="KW-0812">Transmembrane</keyword>
<keyword evidence="4" id="KW-1003">Cell membrane</keyword>
<evidence type="ECO:0000256" key="2">
    <source>
        <dbReference type="ARBA" id="ARBA00006555"/>
    </source>
</evidence>
<name>A0A1S9PLK5_9SPHI</name>
<dbReference type="GO" id="GO:0015031">
    <property type="term" value="P:protein transport"/>
    <property type="evidence" value="ECO:0007669"/>
    <property type="project" value="UniProtKB-KW"/>
</dbReference>
<keyword evidence="5" id="KW-0997">Cell inner membrane</keyword>
<evidence type="ECO:0000256" key="8">
    <source>
        <dbReference type="ARBA" id="ARBA00022989"/>
    </source>
</evidence>
<dbReference type="PANTHER" id="PTHR33446:SF2">
    <property type="entry name" value="PROTEIN TONB"/>
    <property type="match status" value="1"/>
</dbReference>
<feature type="domain" description="TonB C-terminal" evidence="10">
    <location>
        <begin position="192"/>
        <end position="284"/>
    </location>
</feature>
<dbReference type="Proteomes" id="UP000189739">
    <property type="component" value="Unassembled WGS sequence"/>
</dbReference>
<dbReference type="EMBL" id="MBTF01000001">
    <property type="protein sequence ID" value="OOQ61819.1"/>
    <property type="molecule type" value="Genomic_DNA"/>
</dbReference>
<evidence type="ECO:0000256" key="5">
    <source>
        <dbReference type="ARBA" id="ARBA00022519"/>
    </source>
</evidence>
<dbReference type="Gene3D" id="3.30.1150.10">
    <property type="match status" value="1"/>
</dbReference>